<reference evidence="1 2" key="1">
    <citation type="journal article" date="2013" name="PLoS ONE">
        <title>Complete Genome Analysis of a Haemophilus parasuis Serovar 12 Strain from China.</title>
        <authorList>
            <person name="Li Y."/>
            <person name="Kwok A.H."/>
            <person name="Jiang J."/>
            <person name="Zou Y."/>
            <person name="Zheng F."/>
            <person name="Chen P."/>
            <person name="Hou C."/>
            <person name="Leung F.C."/>
            <person name="Jiang P."/>
        </authorList>
    </citation>
    <scope>NUCLEOTIDE SEQUENCE [LARGE SCALE GENOMIC DNA]</scope>
    <source>
        <strain evidence="1 2">ZJ0906</strain>
    </source>
</reference>
<dbReference type="EMBL" id="CP005384">
    <property type="protein sequence ID" value="AGO16302.1"/>
    <property type="molecule type" value="Genomic_DNA"/>
</dbReference>
<organism evidence="1 2">
    <name type="scientific">Glaesserella parasuis ZJ0906</name>
    <dbReference type="NCBI Taxonomy" id="1322346"/>
    <lineage>
        <taxon>Bacteria</taxon>
        <taxon>Pseudomonadati</taxon>
        <taxon>Pseudomonadota</taxon>
        <taxon>Gammaproteobacteria</taxon>
        <taxon>Pasteurellales</taxon>
        <taxon>Pasteurellaceae</taxon>
        <taxon>Glaesserella</taxon>
    </lineage>
</organism>
<dbReference type="AlphaFoldDB" id="A0A806JE08"/>
<gene>
    <name evidence="1" type="ORF">K756_05550</name>
</gene>
<proteinExistence type="predicted"/>
<name>A0A806JE08_GLAPU</name>
<protein>
    <submittedName>
        <fullName evidence="1">Uncharacterized protein</fullName>
    </submittedName>
</protein>
<evidence type="ECO:0000313" key="1">
    <source>
        <dbReference type="EMBL" id="AGO16302.1"/>
    </source>
</evidence>
<evidence type="ECO:0000313" key="2">
    <source>
        <dbReference type="Proteomes" id="UP000014672"/>
    </source>
</evidence>
<accession>A0A806JE08</accession>
<sequence length="92" mass="11220">MFCFSYNYLSIKMNMHILIKIQNLARKITRNRKIFLNSKLSFTKTCYLKIVLLTLHQKRKSNISNYRYFLLEKINLLNYRFSIIYTLSREIA</sequence>
<dbReference type="KEGG" id="hpaz:K756_05550"/>
<dbReference type="Proteomes" id="UP000014672">
    <property type="component" value="Chromosome"/>
</dbReference>